<dbReference type="SUPFAM" id="SSF52200">
    <property type="entry name" value="Toll/Interleukin receptor TIR domain"/>
    <property type="match status" value="1"/>
</dbReference>
<gene>
    <name evidence="6" type="ORF">DKX38_027174</name>
</gene>
<dbReference type="InterPro" id="IPR000157">
    <property type="entry name" value="TIR_dom"/>
</dbReference>
<dbReference type="GO" id="GO:0007165">
    <property type="term" value="P:signal transduction"/>
    <property type="evidence" value="ECO:0007669"/>
    <property type="project" value="InterPro"/>
</dbReference>
<comment type="caution">
    <text evidence="6">The sequence shown here is derived from an EMBL/GenBank/DDBJ whole genome shotgun (WGS) entry which is preliminary data.</text>
</comment>
<dbReference type="Proteomes" id="UP000326939">
    <property type="component" value="Chromosome 17"/>
</dbReference>
<evidence type="ECO:0000259" key="5">
    <source>
        <dbReference type="PROSITE" id="PS50104"/>
    </source>
</evidence>
<dbReference type="Pfam" id="PF01582">
    <property type="entry name" value="TIR"/>
    <property type="match status" value="1"/>
</dbReference>
<evidence type="ECO:0000313" key="7">
    <source>
        <dbReference type="Proteomes" id="UP000326939"/>
    </source>
</evidence>
<protein>
    <recommendedName>
        <fullName evidence="1">ADP-ribosyl cyclase/cyclic ADP-ribose hydrolase</fullName>
        <ecNumber evidence="1">3.2.2.6</ecNumber>
    </recommendedName>
</protein>
<dbReference type="PANTHER" id="PTHR32009">
    <property type="entry name" value="TMV RESISTANCE PROTEIN N-LIKE"/>
    <property type="match status" value="1"/>
</dbReference>
<evidence type="ECO:0000313" key="6">
    <source>
        <dbReference type="EMBL" id="KAB5516526.1"/>
    </source>
</evidence>
<evidence type="ECO:0000256" key="1">
    <source>
        <dbReference type="ARBA" id="ARBA00011982"/>
    </source>
</evidence>
<sequence>MLALEDCRMLESLPEVPSKVQTVNLNGCIRLKEIPDPIKVCLIQDLDLVLLFLEMKFQASLTINRRDLQLAWKCIVGAWEEFSSSEDLSWSYSGYCRSSLFDKTSIVMGAVSMPDIQRMWDDIPVIRGVDTSNAFTHLSTASALRGIIPDDKELEKVMVIRSRLLEAIEESGVSVILFARDCASLTWCFDELVKMVRFMDEMRPNTVFPVSYDGKQSIIYDQTRRRYTIVFDKNEENCRDDVKVKRWMNILTRVEDDEKSRRESLKR</sequence>
<evidence type="ECO:0000256" key="3">
    <source>
        <dbReference type="ARBA" id="ARBA00023027"/>
    </source>
</evidence>
<evidence type="ECO:0000256" key="2">
    <source>
        <dbReference type="ARBA" id="ARBA00022801"/>
    </source>
</evidence>
<keyword evidence="2" id="KW-0378">Hydrolase</keyword>
<keyword evidence="3" id="KW-0520">NAD</keyword>
<dbReference type="AlphaFoldDB" id="A0A5N5JD47"/>
<feature type="domain" description="TIR" evidence="5">
    <location>
        <begin position="118"/>
        <end position="265"/>
    </location>
</feature>
<organism evidence="6 7">
    <name type="scientific">Salix brachista</name>
    <dbReference type="NCBI Taxonomy" id="2182728"/>
    <lineage>
        <taxon>Eukaryota</taxon>
        <taxon>Viridiplantae</taxon>
        <taxon>Streptophyta</taxon>
        <taxon>Embryophyta</taxon>
        <taxon>Tracheophyta</taxon>
        <taxon>Spermatophyta</taxon>
        <taxon>Magnoliopsida</taxon>
        <taxon>eudicotyledons</taxon>
        <taxon>Gunneridae</taxon>
        <taxon>Pentapetalae</taxon>
        <taxon>rosids</taxon>
        <taxon>fabids</taxon>
        <taxon>Malpighiales</taxon>
        <taxon>Salicaceae</taxon>
        <taxon>Saliceae</taxon>
        <taxon>Salix</taxon>
    </lineage>
</organism>
<comment type="catalytic activity">
    <reaction evidence="4">
        <text>NAD(+) + H2O = ADP-D-ribose + nicotinamide + H(+)</text>
        <dbReference type="Rhea" id="RHEA:16301"/>
        <dbReference type="ChEBI" id="CHEBI:15377"/>
        <dbReference type="ChEBI" id="CHEBI:15378"/>
        <dbReference type="ChEBI" id="CHEBI:17154"/>
        <dbReference type="ChEBI" id="CHEBI:57540"/>
        <dbReference type="ChEBI" id="CHEBI:57967"/>
        <dbReference type="EC" id="3.2.2.6"/>
    </reaction>
    <physiologicalReaction direction="left-to-right" evidence="4">
        <dbReference type="Rhea" id="RHEA:16302"/>
    </physiologicalReaction>
</comment>
<evidence type="ECO:0000256" key="4">
    <source>
        <dbReference type="ARBA" id="ARBA00047304"/>
    </source>
</evidence>
<dbReference type="EC" id="3.2.2.6" evidence="1"/>
<reference evidence="7" key="1">
    <citation type="journal article" date="2019" name="Gigascience">
        <title>De novo genome assembly of the endangered Acer yangbiense, a plant species with extremely small populations endemic to Yunnan Province, China.</title>
        <authorList>
            <person name="Yang J."/>
            <person name="Wariss H.M."/>
            <person name="Tao L."/>
            <person name="Zhang R."/>
            <person name="Yun Q."/>
            <person name="Hollingsworth P."/>
            <person name="Dao Z."/>
            <person name="Luo G."/>
            <person name="Guo H."/>
            <person name="Ma Y."/>
            <person name="Sun W."/>
        </authorList>
    </citation>
    <scope>NUCLEOTIDE SEQUENCE [LARGE SCALE GENOMIC DNA]</scope>
    <source>
        <strain evidence="7">cv. br00</strain>
    </source>
</reference>
<dbReference type="GO" id="GO:0061809">
    <property type="term" value="F:NAD+ nucleosidase activity, cyclic ADP-ribose generating"/>
    <property type="evidence" value="ECO:0007669"/>
    <property type="project" value="UniProtKB-EC"/>
</dbReference>
<dbReference type="PROSITE" id="PS50104">
    <property type="entry name" value="TIR"/>
    <property type="match status" value="1"/>
</dbReference>
<dbReference type="InterPro" id="IPR035897">
    <property type="entry name" value="Toll_tir_struct_dom_sf"/>
</dbReference>
<name>A0A5N5JD47_9ROSI</name>
<dbReference type="EMBL" id="VDCV01000017">
    <property type="protein sequence ID" value="KAB5516526.1"/>
    <property type="molecule type" value="Genomic_DNA"/>
</dbReference>
<keyword evidence="7" id="KW-1185">Reference proteome</keyword>
<dbReference type="PANTHER" id="PTHR32009:SF39">
    <property type="entry name" value="TIR DOMAIN-CONTAINING PROTEIN"/>
    <property type="match status" value="1"/>
</dbReference>
<proteinExistence type="predicted"/>
<dbReference type="SMART" id="SM00255">
    <property type="entry name" value="TIR"/>
    <property type="match status" value="1"/>
</dbReference>
<dbReference type="Gene3D" id="3.40.50.10140">
    <property type="entry name" value="Toll/interleukin-1 receptor homology (TIR) domain"/>
    <property type="match status" value="1"/>
</dbReference>
<accession>A0A5N5JD47</accession>